<comment type="caution">
    <text evidence="8">The sequence shown here is derived from an EMBL/GenBank/DDBJ whole genome shotgun (WGS) entry which is preliminary data.</text>
</comment>
<evidence type="ECO:0000256" key="6">
    <source>
        <dbReference type="ARBA" id="ARBA00023229"/>
    </source>
</evidence>
<dbReference type="PROSITE" id="PS01295">
    <property type="entry name" value="ISPD"/>
    <property type="match status" value="1"/>
</dbReference>
<dbReference type="InterPro" id="IPR001228">
    <property type="entry name" value="IspD"/>
</dbReference>
<evidence type="ECO:0000256" key="3">
    <source>
        <dbReference type="ARBA" id="ARBA00009789"/>
    </source>
</evidence>
<keyword evidence="6 7" id="KW-0414">Isoprene biosynthesis</keyword>
<dbReference type="PANTHER" id="PTHR32125:SF4">
    <property type="entry name" value="2-C-METHYL-D-ERYTHRITOL 4-PHOSPHATE CYTIDYLYLTRANSFERASE, CHLOROPLASTIC"/>
    <property type="match status" value="1"/>
</dbReference>
<sequence>MSVVAVVPAAGSGQRLGAGEPKAFVTVGGTPMLVRAVDGLLRSGAVDHVVVAAPAELVESARRLLPGRPVTVVAGGADRTASVLCALGALHDGGDPNGVHTGDERSGTHRGDAPEVVLVHDAARPLTPPALVAAVVAAVRAGHRAVVPVLPVADTVKRVDAVGRVVETVDRTVLRAAQTPQGFTPELLLRAHRAAAARGAAATDDAGLVEAIGEPVHTVPGDATAFKITTAWDHRIAENLLQNNDNTSIVR</sequence>
<evidence type="ECO:0000256" key="1">
    <source>
        <dbReference type="ARBA" id="ARBA00001282"/>
    </source>
</evidence>
<dbReference type="EC" id="2.7.7.60" evidence="7"/>
<comment type="similarity">
    <text evidence="3 7">Belongs to the IspD/TarI cytidylyltransferase family. IspD subfamily.</text>
</comment>
<keyword evidence="5 7" id="KW-0548">Nucleotidyltransferase</keyword>
<keyword evidence="9" id="KW-1185">Reference proteome</keyword>
<dbReference type="SUPFAM" id="SSF53448">
    <property type="entry name" value="Nucleotide-diphospho-sugar transferases"/>
    <property type="match status" value="1"/>
</dbReference>
<protein>
    <recommendedName>
        <fullName evidence="7">2-C-methyl-D-erythritol 4-phosphate cytidylyltransferase</fullName>
        <ecNumber evidence="7">2.7.7.60</ecNumber>
    </recommendedName>
    <alternativeName>
        <fullName evidence="7">4-diphosphocytidyl-2C-methyl-D-erythritol synthase</fullName>
    </alternativeName>
    <alternativeName>
        <fullName evidence="7">MEP cytidylyltransferase</fullName>
        <shortName evidence="7">MCT</shortName>
    </alternativeName>
</protein>
<gene>
    <name evidence="7 8" type="primary">ispD</name>
    <name evidence="8" type="ORF">ACFQ34_16480</name>
</gene>
<organism evidence="8 9">
    <name type="scientific">Pseudonocardia benzenivorans</name>
    <dbReference type="NCBI Taxonomy" id="228005"/>
    <lineage>
        <taxon>Bacteria</taxon>
        <taxon>Bacillati</taxon>
        <taxon>Actinomycetota</taxon>
        <taxon>Actinomycetes</taxon>
        <taxon>Pseudonocardiales</taxon>
        <taxon>Pseudonocardiaceae</taxon>
        <taxon>Pseudonocardia</taxon>
    </lineage>
</organism>
<dbReference type="Pfam" id="PF01128">
    <property type="entry name" value="IspD"/>
    <property type="match status" value="2"/>
</dbReference>
<name>A0ABW3VJ39_9PSEU</name>
<comment type="function">
    <text evidence="7">Catalyzes the formation of 4-diphosphocytidyl-2-C-methyl-D-erythritol from CTP and 2-C-methyl-D-erythritol 4-phosphate (MEP).</text>
</comment>
<keyword evidence="4 7" id="KW-0808">Transferase</keyword>
<feature type="site" description="Transition state stabilizer" evidence="7">
    <location>
        <position position="22"/>
    </location>
</feature>
<accession>A0ABW3VJ39</accession>
<dbReference type="GO" id="GO:0050518">
    <property type="term" value="F:2-C-methyl-D-erythritol 4-phosphate cytidylyltransferase activity"/>
    <property type="evidence" value="ECO:0007669"/>
    <property type="project" value="UniProtKB-EC"/>
</dbReference>
<evidence type="ECO:0000313" key="8">
    <source>
        <dbReference type="EMBL" id="MFD1234891.1"/>
    </source>
</evidence>
<dbReference type="InterPro" id="IPR029044">
    <property type="entry name" value="Nucleotide-diphossugar_trans"/>
</dbReference>
<reference evidence="9" key="1">
    <citation type="journal article" date="2019" name="Int. J. Syst. Evol. Microbiol.">
        <title>The Global Catalogue of Microorganisms (GCM) 10K type strain sequencing project: providing services to taxonomists for standard genome sequencing and annotation.</title>
        <authorList>
            <consortium name="The Broad Institute Genomics Platform"/>
            <consortium name="The Broad Institute Genome Sequencing Center for Infectious Disease"/>
            <person name="Wu L."/>
            <person name="Ma J."/>
        </authorList>
    </citation>
    <scope>NUCLEOTIDE SEQUENCE [LARGE SCALE GENOMIC DNA]</scope>
    <source>
        <strain evidence="9">CCUG 49018</strain>
    </source>
</reference>
<dbReference type="CDD" id="cd02516">
    <property type="entry name" value="CDP-ME_synthetase"/>
    <property type="match status" value="1"/>
</dbReference>
<dbReference type="InterPro" id="IPR050088">
    <property type="entry name" value="IspD/TarI_cytidylyltransf_bact"/>
</dbReference>
<dbReference type="EMBL" id="JBHTMB010000141">
    <property type="protein sequence ID" value="MFD1234891.1"/>
    <property type="molecule type" value="Genomic_DNA"/>
</dbReference>
<feature type="site" description="Positions MEP for the nucleophilic attack" evidence="7">
    <location>
        <position position="227"/>
    </location>
</feature>
<comment type="catalytic activity">
    <reaction evidence="1 7">
        <text>2-C-methyl-D-erythritol 4-phosphate + CTP + H(+) = 4-CDP-2-C-methyl-D-erythritol + diphosphate</text>
        <dbReference type="Rhea" id="RHEA:13429"/>
        <dbReference type="ChEBI" id="CHEBI:15378"/>
        <dbReference type="ChEBI" id="CHEBI:33019"/>
        <dbReference type="ChEBI" id="CHEBI:37563"/>
        <dbReference type="ChEBI" id="CHEBI:57823"/>
        <dbReference type="ChEBI" id="CHEBI:58262"/>
        <dbReference type="EC" id="2.7.7.60"/>
    </reaction>
</comment>
<comment type="pathway">
    <text evidence="2 7">Isoprenoid biosynthesis; isopentenyl diphosphate biosynthesis via DXP pathway; isopentenyl diphosphate from 1-deoxy-D-xylulose 5-phosphate: step 2/6.</text>
</comment>
<dbReference type="InterPro" id="IPR018294">
    <property type="entry name" value="ISPD_synthase_CS"/>
</dbReference>
<dbReference type="InterPro" id="IPR034683">
    <property type="entry name" value="IspD/TarI"/>
</dbReference>
<evidence type="ECO:0000313" key="9">
    <source>
        <dbReference type="Proteomes" id="UP001597182"/>
    </source>
</evidence>
<dbReference type="Gene3D" id="3.90.550.10">
    <property type="entry name" value="Spore Coat Polysaccharide Biosynthesis Protein SpsA, Chain A"/>
    <property type="match status" value="1"/>
</dbReference>
<dbReference type="PANTHER" id="PTHR32125">
    <property type="entry name" value="2-C-METHYL-D-ERYTHRITOL 4-PHOSPHATE CYTIDYLYLTRANSFERASE, CHLOROPLASTIC"/>
    <property type="match status" value="1"/>
</dbReference>
<evidence type="ECO:0000256" key="4">
    <source>
        <dbReference type="ARBA" id="ARBA00022679"/>
    </source>
</evidence>
<proteinExistence type="inferred from homology"/>
<dbReference type="HAMAP" id="MF_00108">
    <property type="entry name" value="IspD"/>
    <property type="match status" value="1"/>
</dbReference>
<feature type="site" description="Positions MEP for the nucleophilic attack" evidence="7">
    <location>
        <position position="171"/>
    </location>
</feature>
<evidence type="ECO:0000256" key="2">
    <source>
        <dbReference type="ARBA" id="ARBA00004787"/>
    </source>
</evidence>
<evidence type="ECO:0000256" key="5">
    <source>
        <dbReference type="ARBA" id="ARBA00022695"/>
    </source>
</evidence>
<dbReference type="Proteomes" id="UP001597182">
    <property type="component" value="Unassembled WGS sequence"/>
</dbReference>
<feature type="site" description="Transition state stabilizer" evidence="7">
    <location>
        <position position="15"/>
    </location>
</feature>
<evidence type="ECO:0000256" key="7">
    <source>
        <dbReference type="HAMAP-Rule" id="MF_00108"/>
    </source>
</evidence>
<dbReference type="NCBIfam" id="TIGR00453">
    <property type="entry name" value="ispD"/>
    <property type="match status" value="1"/>
</dbReference>
<dbReference type="RefSeq" id="WP_346091608.1">
    <property type="nucleotide sequence ID" value="NZ_BAABKS010000029.1"/>
</dbReference>